<dbReference type="PRINTS" id="PR00502">
    <property type="entry name" value="NUDIXFAMILY"/>
</dbReference>
<evidence type="ECO:0000256" key="2">
    <source>
        <dbReference type="ARBA" id="ARBA00022801"/>
    </source>
</evidence>
<dbReference type="Proteomes" id="UP001500962">
    <property type="component" value="Unassembled WGS sequence"/>
</dbReference>
<organism evidence="4 7">
    <name type="scientific">Halococcus dombrowskii</name>
    <dbReference type="NCBI Taxonomy" id="179637"/>
    <lineage>
        <taxon>Archaea</taxon>
        <taxon>Methanobacteriati</taxon>
        <taxon>Methanobacteriota</taxon>
        <taxon>Stenosarchaea group</taxon>
        <taxon>Halobacteria</taxon>
        <taxon>Halobacteriales</taxon>
        <taxon>Halococcaceae</taxon>
        <taxon>Halococcus</taxon>
    </lineage>
</organism>
<evidence type="ECO:0000259" key="3">
    <source>
        <dbReference type="PROSITE" id="PS51462"/>
    </source>
</evidence>
<dbReference type="EMBL" id="CP095005">
    <property type="protein sequence ID" value="UOO96492.1"/>
    <property type="molecule type" value="Genomic_DNA"/>
</dbReference>
<accession>A0AAV3SIU3</accession>
<dbReference type="InterPro" id="IPR015797">
    <property type="entry name" value="NUDIX_hydrolase-like_dom_sf"/>
</dbReference>
<protein>
    <submittedName>
        <fullName evidence="4">NUDIX hydrolase</fullName>
    </submittedName>
</protein>
<evidence type="ECO:0000256" key="1">
    <source>
        <dbReference type="ARBA" id="ARBA00001946"/>
    </source>
</evidence>
<dbReference type="Gene3D" id="3.90.79.10">
    <property type="entry name" value="Nucleoside Triphosphate Pyrophosphohydrolase"/>
    <property type="match status" value="1"/>
</dbReference>
<dbReference type="GeneID" id="71761630"/>
<reference evidence="5" key="2">
    <citation type="submission" date="2022-04" db="EMBL/GenBank/DDBJ databases">
        <title>Sequencing and genomic assembly of Halococcus dombrowskii.</title>
        <authorList>
            <person name="Lim S.W."/>
            <person name="MacLea K.S."/>
        </authorList>
    </citation>
    <scope>NUCLEOTIDE SEQUENCE</scope>
    <source>
        <strain evidence="5">H4</strain>
    </source>
</reference>
<dbReference type="GO" id="GO:0019693">
    <property type="term" value="P:ribose phosphate metabolic process"/>
    <property type="evidence" value="ECO:0007669"/>
    <property type="project" value="TreeGrafter"/>
</dbReference>
<dbReference type="Proteomes" id="UP000830542">
    <property type="component" value="Chromosome"/>
</dbReference>
<dbReference type="EMBL" id="BAAADN010000047">
    <property type="protein sequence ID" value="GAA0470638.1"/>
    <property type="molecule type" value="Genomic_DNA"/>
</dbReference>
<reference evidence="4" key="1">
    <citation type="journal article" date="2014" name="Int. J. Syst. Evol. Microbiol.">
        <title>Complete genome sequence of Corynebacterium casei LMG S-19264T (=DSM 44701T), isolated from a smear-ripened cheese.</title>
        <authorList>
            <consortium name="US DOE Joint Genome Institute (JGI-PGF)"/>
            <person name="Walter F."/>
            <person name="Albersmeier A."/>
            <person name="Kalinowski J."/>
            <person name="Ruckert C."/>
        </authorList>
    </citation>
    <scope>NUCLEOTIDE SEQUENCE</scope>
    <source>
        <strain evidence="4">JCM 12289</strain>
    </source>
</reference>
<dbReference type="SUPFAM" id="SSF55811">
    <property type="entry name" value="Nudix"/>
    <property type="match status" value="1"/>
</dbReference>
<dbReference type="PROSITE" id="PS51462">
    <property type="entry name" value="NUDIX"/>
    <property type="match status" value="1"/>
</dbReference>
<feature type="domain" description="Nudix hydrolase" evidence="3">
    <location>
        <begin position="42"/>
        <end position="172"/>
    </location>
</feature>
<dbReference type="AlphaFoldDB" id="A0AAV3SIU3"/>
<evidence type="ECO:0000313" key="6">
    <source>
        <dbReference type="Proteomes" id="UP000830542"/>
    </source>
</evidence>
<dbReference type="CDD" id="cd03424">
    <property type="entry name" value="NUDIX_ADPRase_Nudt5_UGPPase_Nudt14"/>
    <property type="match status" value="1"/>
</dbReference>
<keyword evidence="2 4" id="KW-0378">Hydrolase</keyword>
<proteinExistence type="predicted"/>
<evidence type="ECO:0000313" key="7">
    <source>
        <dbReference type="Proteomes" id="UP001500962"/>
    </source>
</evidence>
<dbReference type="RefSeq" id="WP_244705239.1">
    <property type="nucleotide sequence ID" value="NZ_BAAADN010000047.1"/>
</dbReference>
<dbReference type="InterPro" id="IPR020476">
    <property type="entry name" value="Nudix_hydrolase"/>
</dbReference>
<dbReference type="Pfam" id="PF00293">
    <property type="entry name" value="NUDIX"/>
    <property type="match status" value="1"/>
</dbReference>
<dbReference type="PANTHER" id="PTHR11839">
    <property type="entry name" value="UDP/ADP-SUGAR PYROPHOSPHATASE"/>
    <property type="match status" value="1"/>
</dbReference>
<sequence>MTEQADHDWPVLESEVEYETGWYTGGYDRVEQPDGSEKKYYWAELPAAVVVVARDGDDVVFVDQYRPAIGKQYLELPAGIVEDGESATTAGARELREETGLEAAGVSLLEDFWVATGVLNHRRAIVFAEGLTPTDRDLDENEFLTVTSLPIDEALATAREEPANDATIEGLLLAREEGLL</sequence>
<keyword evidence="6" id="KW-1185">Reference proteome</keyword>
<dbReference type="PANTHER" id="PTHR11839:SF18">
    <property type="entry name" value="NUDIX HYDROLASE DOMAIN-CONTAINING PROTEIN"/>
    <property type="match status" value="1"/>
</dbReference>
<comment type="cofactor">
    <cofactor evidence="1">
        <name>Mg(2+)</name>
        <dbReference type="ChEBI" id="CHEBI:18420"/>
    </cofactor>
</comment>
<dbReference type="KEGG" id="hdo:MUK72_07240"/>
<dbReference type="GO" id="GO:0006753">
    <property type="term" value="P:nucleoside phosphate metabolic process"/>
    <property type="evidence" value="ECO:0007669"/>
    <property type="project" value="TreeGrafter"/>
</dbReference>
<name>A0AAV3SIU3_HALDO</name>
<evidence type="ECO:0000313" key="4">
    <source>
        <dbReference type="EMBL" id="GAA0470638.1"/>
    </source>
</evidence>
<gene>
    <name evidence="4" type="ORF">GCM10008985_29460</name>
    <name evidence="5" type="ORF">MUK72_07240</name>
</gene>
<reference evidence="4" key="3">
    <citation type="submission" date="2023-12" db="EMBL/GenBank/DDBJ databases">
        <authorList>
            <person name="Sun Q."/>
            <person name="Inoue M."/>
        </authorList>
    </citation>
    <scope>NUCLEOTIDE SEQUENCE</scope>
    <source>
        <strain evidence="4">JCM 12289</strain>
    </source>
</reference>
<dbReference type="InterPro" id="IPR000086">
    <property type="entry name" value="NUDIX_hydrolase_dom"/>
</dbReference>
<dbReference type="GO" id="GO:0016787">
    <property type="term" value="F:hydrolase activity"/>
    <property type="evidence" value="ECO:0007669"/>
    <property type="project" value="UniProtKB-KW"/>
</dbReference>
<evidence type="ECO:0000313" key="5">
    <source>
        <dbReference type="EMBL" id="UOO96492.1"/>
    </source>
</evidence>